<evidence type="ECO:0000313" key="3">
    <source>
        <dbReference type="EMBL" id="SDI46162.1"/>
    </source>
</evidence>
<keyword evidence="4" id="KW-1185">Reference proteome</keyword>
<feature type="region of interest" description="Disordered" evidence="1">
    <location>
        <begin position="1"/>
        <end position="35"/>
    </location>
</feature>
<sequence length="230" mass="24743">MSLSAKADTPQRPALSAERDRAQTDHRAPPMSTRCGSDSLRFLRSWASDPLRVAAIAPSGVRLAELITREITPDHGPVLELGAGTGVFTRALLARGLAEGQLTLVEMGPDFAALLRMRFPQARVLQRDAARLSASVLFPQDRAGAVVSGLGLLSMKPRRVLAILKTAFACLRPDGSLYQFTYGPRCPVPPSILTRLGLQAQRIGGTWANLPPASVYRISRSAPSPLPDRS</sequence>
<dbReference type="SUPFAM" id="SSF53335">
    <property type="entry name" value="S-adenosyl-L-methionine-dependent methyltransferases"/>
    <property type="match status" value="1"/>
</dbReference>
<evidence type="ECO:0000256" key="1">
    <source>
        <dbReference type="SAM" id="MobiDB-lite"/>
    </source>
</evidence>
<dbReference type="RefSeq" id="WP_207543580.1">
    <property type="nucleotide sequence ID" value="NZ_FNEJ01000005.1"/>
</dbReference>
<dbReference type="AlphaFoldDB" id="A0A1G8KRZ5"/>
<dbReference type="STRING" id="555512.SAMN04487993_100542"/>
<gene>
    <name evidence="3" type="ORF">SAMN04487993_100542</name>
</gene>
<dbReference type="Gene3D" id="3.40.50.150">
    <property type="entry name" value="Vaccinia Virus protein VP39"/>
    <property type="match status" value="1"/>
</dbReference>
<dbReference type="GO" id="GO:0032259">
    <property type="term" value="P:methylation"/>
    <property type="evidence" value="ECO:0007669"/>
    <property type="project" value="UniProtKB-KW"/>
</dbReference>
<keyword evidence="3" id="KW-0489">Methyltransferase</keyword>
<dbReference type="GO" id="GO:0008168">
    <property type="term" value="F:methyltransferase activity"/>
    <property type="evidence" value="ECO:0007669"/>
    <property type="project" value="UniProtKB-KW"/>
</dbReference>
<evidence type="ECO:0000259" key="2">
    <source>
        <dbReference type="Pfam" id="PF13649"/>
    </source>
</evidence>
<name>A0A1G8KRZ5_9RHOB</name>
<dbReference type="FunFam" id="3.40.50.150:FF:000346">
    <property type="entry name" value="Phospholipid N-methyltransferase"/>
    <property type="match status" value="1"/>
</dbReference>
<dbReference type="CDD" id="cd02440">
    <property type="entry name" value="AdoMet_MTases"/>
    <property type="match status" value="1"/>
</dbReference>
<organism evidence="3 4">
    <name type="scientific">Salipiger marinus</name>
    <dbReference type="NCBI Taxonomy" id="555512"/>
    <lineage>
        <taxon>Bacteria</taxon>
        <taxon>Pseudomonadati</taxon>
        <taxon>Pseudomonadota</taxon>
        <taxon>Alphaproteobacteria</taxon>
        <taxon>Rhodobacterales</taxon>
        <taxon>Roseobacteraceae</taxon>
        <taxon>Salipiger</taxon>
    </lineage>
</organism>
<feature type="domain" description="Methyltransferase" evidence="2">
    <location>
        <begin position="78"/>
        <end position="175"/>
    </location>
</feature>
<protein>
    <submittedName>
        <fullName evidence="3">Phospholipid N-methyltransferase</fullName>
    </submittedName>
</protein>
<accession>A0A1G8KRZ5</accession>
<dbReference type="EMBL" id="FNEJ01000005">
    <property type="protein sequence ID" value="SDI46162.1"/>
    <property type="molecule type" value="Genomic_DNA"/>
</dbReference>
<dbReference type="InterPro" id="IPR029063">
    <property type="entry name" value="SAM-dependent_MTases_sf"/>
</dbReference>
<dbReference type="Pfam" id="PF13649">
    <property type="entry name" value="Methyltransf_25"/>
    <property type="match status" value="1"/>
</dbReference>
<feature type="compositionally biased region" description="Basic and acidic residues" evidence="1">
    <location>
        <begin position="17"/>
        <end position="28"/>
    </location>
</feature>
<dbReference type="Proteomes" id="UP000199093">
    <property type="component" value="Unassembled WGS sequence"/>
</dbReference>
<dbReference type="InterPro" id="IPR041698">
    <property type="entry name" value="Methyltransf_25"/>
</dbReference>
<evidence type="ECO:0000313" key="4">
    <source>
        <dbReference type="Proteomes" id="UP000199093"/>
    </source>
</evidence>
<keyword evidence="3" id="KW-0808">Transferase</keyword>
<proteinExistence type="predicted"/>
<reference evidence="3 4" key="1">
    <citation type="submission" date="2016-10" db="EMBL/GenBank/DDBJ databases">
        <authorList>
            <person name="de Groot N.N."/>
        </authorList>
    </citation>
    <scope>NUCLEOTIDE SEQUENCE [LARGE SCALE GENOMIC DNA]</scope>
    <source>
        <strain evidence="3 4">DSM 26424</strain>
    </source>
</reference>